<accession>A0A6N4X7J4</accession>
<evidence type="ECO:0000259" key="1">
    <source>
        <dbReference type="Pfam" id="PF09603"/>
    </source>
</evidence>
<dbReference type="EMBL" id="CACVBR010000038">
    <property type="protein sequence ID" value="CAA7197061.1"/>
    <property type="molecule type" value="Genomic_DNA"/>
</dbReference>
<dbReference type="InterPro" id="IPR011871">
    <property type="entry name" value="Fib_succ_major"/>
</dbReference>
<protein>
    <recommendedName>
        <fullName evidence="1">Fibrobacter succinogenes major paralogous domain-containing protein</fullName>
    </recommendedName>
</protein>
<evidence type="ECO:0000313" key="3">
    <source>
        <dbReference type="Proteomes" id="UP000445144"/>
    </source>
</evidence>
<feature type="domain" description="Fibrobacter succinogenes major paralogous" evidence="1">
    <location>
        <begin position="466"/>
        <end position="628"/>
    </location>
</feature>
<proteinExistence type="predicted"/>
<evidence type="ECO:0000313" key="2">
    <source>
        <dbReference type="EMBL" id="CAA7197061.1"/>
    </source>
</evidence>
<name>A0A6N4X7J4_9FLAO</name>
<dbReference type="Proteomes" id="UP000445144">
    <property type="component" value="Unassembled WGS sequence"/>
</dbReference>
<dbReference type="Pfam" id="PF09603">
    <property type="entry name" value="Fib_succ_major"/>
    <property type="match status" value="1"/>
</dbReference>
<gene>
    <name evidence="2" type="ORF">CHRY9293_03118</name>
</gene>
<dbReference type="AlphaFoldDB" id="A0A6N4X7J4"/>
<sequence length="630" mass="65257">MKKINLLFCMCFGAISYSQVGVNTSSPHATLDVKAKNIDGSSSEGIIVPKLTGDALFSAIAGNKYGMDQDGAVVYVTEAASPTNQTGQTTLVNDFGFYYFNGAHDQWFKLGSASTIYRTDGTLTGPRHMSMGGNNLGFTGGRIGMGVVSPDPSAILDLSSTSDGFLTPRMTKAQMNAIFHPAQGLEIYCTDCFGNLGCKMINDSPDPQSPNWGSMCSTNVPTGNIEDLLCSGASTTGAIHSGISVSGVNVSVPYTGGNGGTYSSGAFNSTGITGLTANLSGGSFFMGSGNLVFNITGTPAGAGTASFAVSVGGKSCTFTVDVDNFTANVVSLDCSSAAFSPASLIQGEAYTGTLTVPYTGGNGDSYPQMSFIQNGLTFTLPAENLLSGNGNLVYNVTGTPTSAITMNIPISFGSQSCTVNKVVSSSGSGGGTTMCMGDGTKLWASHNLGADTTLDPNPSVVTKGHHGYYFQWGRFDHVADADTPAGAISGWNYVNASNGAWNSGTEASPVKTAIDPCPSGYRVPTRAEWTALINNSTRNTIGTFSNSATNFSAALVIICPSNGNKLTLPASGNRYHTTGALSSRGLGGNYWSSTEYSSTTAYDLTFISGSVYLASYNYRTFGFSVRCIAE</sequence>
<dbReference type="RefSeq" id="WP_162033772.1">
    <property type="nucleotide sequence ID" value="NZ_CACVBR010000038.1"/>
</dbReference>
<organism evidence="2 3">
    <name type="scientific">Chryseobacterium potabilaquae</name>
    <dbReference type="NCBI Taxonomy" id="2675057"/>
    <lineage>
        <taxon>Bacteria</taxon>
        <taxon>Pseudomonadati</taxon>
        <taxon>Bacteroidota</taxon>
        <taxon>Flavobacteriia</taxon>
        <taxon>Flavobacteriales</taxon>
        <taxon>Weeksellaceae</taxon>
        <taxon>Chryseobacterium group</taxon>
        <taxon>Chryseobacterium</taxon>
    </lineage>
</organism>
<keyword evidence="3" id="KW-1185">Reference proteome</keyword>
<reference evidence="2 3" key="1">
    <citation type="submission" date="2020-01" db="EMBL/GenBank/DDBJ databases">
        <authorList>
            <person name="Rodrigo-Torres L."/>
            <person name="Arahal R. D."/>
            <person name="Lucena T."/>
        </authorList>
    </citation>
    <scope>NUCLEOTIDE SEQUENCE [LARGE SCALE GENOMIC DNA]</scope>
    <source>
        <strain evidence="2 3">CECT 9293</strain>
    </source>
</reference>
<dbReference type="NCBIfam" id="TIGR02145">
    <property type="entry name" value="Fib_succ_major"/>
    <property type="match status" value="1"/>
</dbReference>